<keyword evidence="2" id="KW-0548">Nucleotidyltransferase</keyword>
<dbReference type="NCBIfam" id="NF004281">
    <property type="entry name" value="PRK05690.1"/>
    <property type="match status" value="1"/>
</dbReference>
<dbReference type="InterPro" id="IPR036873">
    <property type="entry name" value="Rhodanese-like_dom_sf"/>
</dbReference>
<dbReference type="Pfam" id="PF00581">
    <property type="entry name" value="Rhodanese"/>
    <property type="match status" value="1"/>
</dbReference>
<dbReference type="InterPro" id="IPR035985">
    <property type="entry name" value="Ubiquitin-activating_enz"/>
</dbReference>
<proteinExistence type="predicted"/>
<protein>
    <submittedName>
        <fullName evidence="2">Adenylyltransferase/sulfurtransferase</fullName>
    </submittedName>
</protein>
<dbReference type="Gene3D" id="3.40.250.10">
    <property type="entry name" value="Rhodanese-like domain"/>
    <property type="match status" value="1"/>
</dbReference>
<reference evidence="2 3" key="1">
    <citation type="submission" date="2020-02" db="EMBL/GenBank/DDBJ databases">
        <title>Sequencing the genomes of 1000 actinobacteria strains.</title>
        <authorList>
            <person name="Klenk H.-P."/>
        </authorList>
    </citation>
    <scope>NUCLEOTIDE SEQUENCE [LARGE SCALE GENOMIC DNA]</scope>
    <source>
        <strain evidence="2 3">DSM 19609</strain>
    </source>
</reference>
<name>A0ABX0SIG1_9ACTN</name>
<dbReference type="Proteomes" id="UP000749311">
    <property type="component" value="Unassembled WGS sequence"/>
</dbReference>
<keyword evidence="3" id="KW-1185">Reference proteome</keyword>
<sequence length="387" mass="41699">MSPSESIVPGDRLTPLTQAELGRYSRNILLPEVGIEGQERIRSARVLIVGTGGLGAPIALYLAAAGIGTIGLVDFDVVEESNLQRQIIHTTRDVGRPKTASARDRIRAINPATTVITHQVALTSENALDILRDYDVIADGTDNYPTRYLVNDAAVFLGKPVAYGSVYQFDGQVTVFDSTRGPCYRCVYPTPPPPDLVPSCAEGGVLGVLPGLVGVLQATEVLKLVVGGADPLIGRLLLVEAWSTRFHEVGIAKNPKCPVCGTDPSVTELIDYEQFCGLRPQAEAKPVPGISAHDLKARLDAAERLQLVDIREPHERSLAPFPGSRPVPYGQLVRRIDEFDPSVDLVFLCTIGQRSVFAIRALQRAGYSGHMLNLVGGVADWTSEFGD</sequence>
<dbReference type="PANTHER" id="PTHR10953:SF102">
    <property type="entry name" value="ADENYLYLTRANSFERASE AND SULFURTRANSFERASE MOCS3"/>
    <property type="match status" value="1"/>
</dbReference>
<dbReference type="InterPro" id="IPR000594">
    <property type="entry name" value="ThiF_NAD_FAD-bd"/>
</dbReference>
<gene>
    <name evidence="2" type="ORF">FB473_001758</name>
</gene>
<dbReference type="SMART" id="SM00450">
    <property type="entry name" value="RHOD"/>
    <property type="match status" value="1"/>
</dbReference>
<organism evidence="2 3">
    <name type="scientific">Brooklawnia cerclae</name>
    <dbReference type="NCBI Taxonomy" id="349934"/>
    <lineage>
        <taxon>Bacteria</taxon>
        <taxon>Bacillati</taxon>
        <taxon>Actinomycetota</taxon>
        <taxon>Actinomycetes</taxon>
        <taxon>Propionibacteriales</taxon>
        <taxon>Propionibacteriaceae</taxon>
        <taxon>Brooklawnia</taxon>
    </lineage>
</organism>
<dbReference type="PROSITE" id="PS50206">
    <property type="entry name" value="RHODANESE_3"/>
    <property type="match status" value="1"/>
</dbReference>
<dbReference type="GO" id="GO:0016779">
    <property type="term" value="F:nucleotidyltransferase activity"/>
    <property type="evidence" value="ECO:0007669"/>
    <property type="project" value="UniProtKB-KW"/>
</dbReference>
<dbReference type="InterPro" id="IPR045886">
    <property type="entry name" value="ThiF/MoeB/HesA"/>
</dbReference>
<dbReference type="CDD" id="cd00757">
    <property type="entry name" value="ThiF_MoeB_HesA_family"/>
    <property type="match status" value="1"/>
</dbReference>
<dbReference type="SUPFAM" id="SSF69572">
    <property type="entry name" value="Activating enzymes of the ubiquitin-like proteins"/>
    <property type="match status" value="1"/>
</dbReference>
<feature type="domain" description="Rhodanese" evidence="1">
    <location>
        <begin position="301"/>
        <end position="386"/>
    </location>
</feature>
<accession>A0ABX0SIG1</accession>
<dbReference type="EMBL" id="JAAMOZ010000001">
    <property type="protein sequence ID" value="NIH57113.1"/>
    <property type="molecule type" value="Genomic_DNA"/>
</dbReference>
<dbReference type="InterPro" id="IPR001763">
    <property type="entry name" value="Rhodanese-like_dom"/>
</dbReference>
<evidence type="ECO:0000259" key="1">
    <source>
        <dbReference type="PROSITE" id="PS50206"/>
    </source>
</evidence>
<dbReference type="PANTHER" id="PTHR10953">
    <property type="entry name" value="UBIQUITIN-ACTIVATING ENZYME E1"/>
    <property type="match status" value="1"/>
</dbReference>
<evidence type="ECO:0000313" key="3">
    <source>
        <dbReference type="Proteomes" id="UP000749311"/>
    </source>
</evidence>
<dbReference type="Gene3D" id="3.40.50.720">
    <property type="entry name" value="NAD(P)-binding Rossmann-like Domain"/>
    <property type="match status" value="1"/>
</dbReference>
<keyword evidence="2" id="KW-0808">Transferase</keyword>
<dbReference type="Pfam" id="PF00899">
    <property type="entry name" value="ThiF"/>
    <property type="match status" value="1"/>
</dbReference>
<dbReference type="RefSeq" id="WP_341770079.1">
    <property type="nucleotide sequence ID" value="NZ_BAAAOO010000011.1"/>
</dbReference>
<evidence type="ECO:0000313" key="2">
    <source>
        <dbReference type="EMBL" id="NIH57113.1"/>
    </source>
</evidence>
<comment type="caution">
    <text evidence="2">The sequence shown here is derived from an EMBL/GenBank/DDBJ whole genome shotgun (WGS) entry which is preliminary data.</text>
</comment>
<dbReference type="CDD" id="cd00158">
    <property type="entry name" value="RHOD"/>
    <property type="match status" value="1"/>
</dbReference>